<comment type="caution">
    <text evidence="1">The sequence shown here is derived from an EMBL/GenBank/DDBJ whole genome shotgun (WGS) entry which is preliminary data.</text>
</comment>
<dbReference type="Gene3D" id="1.10.150.20">
    <property type="entry name" value="5' to 3' exonuclease, C-terminal subdomain"/>
    <property type="match status" value="1"/>
</dbReference>
<keyword evidence="2" id="KW-1185">Reference proteome</keyword>
<organism evidence="1 2">
    <name type="scientific">Undibacterium griseum</name>
    <dbReference type="NCBI Taxonomy" id="2762295"/>
    <lineage>
        <taxon>Bacteria</taxon>
        <taxon>Pseudomonadati</taxon>
        <taxon>Pseudomonadota</taxon>
        <taxon>Betaproteobacteria</taxon>
        <taxon>Burkholderiales</taxon>
        <taxon>Oxalobacteraceae</taxon>
        <taxon>Undibacterium</taxon>
    </lineage>
</organism>
<sequence>MHPAKVRRDQLHQLTDLPNIGPACAAGLVLLGIQTPQQLTGACPFTLYRQLCVITGIRQDPCMIDVLMSVTDFMNGAPARPWWDYTASRKVWQAAQPEETSGLPFTGPAR</sequence>
<proteinExistence type="predicted"/>
<dbReference type="Pfam" id="PF11731">
    <property type="entry name" value="Cdd1"/>
    <property type="match status" value="1"/>
</dbReference>
<gene>
    <name evidence="1" type="ORF">H8K27_12190</name>
</gene>
<dbReference type="InterPro" id="IPR021725">
    <property type="entry name" value="Cdd1"/>
</dbReference>
<protein>
    <submittedName>
        <fullName evidence="1">Helix-hairpin-helix domain-containing protein</fullName>
    </submittedName>
</protein>
<accession>A0ABR6YQ26</accession>
<reference evidence="1 2" key="1">
    <citation type="submission" date="2020-08" db="EMBL/GenBank/DDBJ databases">
        <title>Novel species isolated from subtropical streams in China.</title>
        <authorList>
            <person name="Lu H."/>
        </authorList>
    </citation>
    <scope>NUCLEOTIDE SEQUENCE [LARGE SCALE GENOMIC DNA]</scope>
    <source>
        <strain evidence="1 2">FT31W</strain>
    </source>
</reference>
<dbReference type="Proteomes" id="UP000613113">
    <property type="component" value="Unassembled WGS sequence"/>
</dbReference>
<evidence type="ECO:0000313" key="2">
    <source>
        <dbReference type="Proteomes" id="UP000613113"/>
    </source>
</evidence>
<name>A0ABR6YQ26_9BURK</name>
<evidence type="ECO:0000313" key="1">
    <source>
        <dbReference type="EMBL" id="MBC3885895.1"/>
    </source>
</evidence>
<dbReference type="RefSeq" id="WP_186863435.1">
    <property type="nucleotide sequence ID" value="NZ_JACOGC010000004.1"/>
</dbReference>
<dbReference type="EMBL" id="JACOGC010000004">
    <property type="protein sequence ID" value="MBC3885895.1"/>
    <property type="molecule type" value="Genomic_DNA"/>
</dbReference>